<comment type="caution">
    <text evidence="6">The sequence shown here is derived from an EMBL/GenBank/DDBJ whole genome shotgun (WGS) entry which is preliminary data.</text>
</comment>
<dbReference type="Proteomes" id="UP001345219">
    <property type="component" value="Chromosome 9"/>
</dbReference>
<proteinExistence type="inferred from homology"/>
<keyword evidence="7" id="KW-1185">Reference proteome</keyword>
<dbReference type="InterPro" id="IPR016140">
    <property type="entry name" value="Bifunc_inhib/LTP/seed_store"/>
</dbReference>
<dbReference type="EMBL" id="JAXIOK010000022">
    <property type="protein sequence ID" value="KAK4743699.1"/>
    <property type="molecule type" value="Genomic_DNA"/>
</dbReference>
<reference evidence="6 7" key="1">
    <citation type="journal article" date="2023" name="Hortic Res">
        <title>Pangenome of water caltrop reveals structural variations and asymmetric subgenome divergence after allopolyploidization.</title>
        <authorList>
            <person name="Zhang X."/>
            <person name="Chen Y."/>
            <person name="Wang L."/>
            <person name="Yuan Y."/>
            <person name="Fang M."/>
            <person name="Shi L."/>
            <person name="Lu R."/>
            <person name="Comes H.P."/>
            <person name="Ma Y."/>
            <person name="Chen Y."/>
            <person name="Huang G."/>
            <person name="Zhou Y."/>
            <person name="Zheng Z."/>
            <person name="Qiu Y."/>
        </authorList>
    </citation>
    <scope>NUCLEOTIDE SEQUENCE [LARGE SCALE GENOMIC DNA]</scope>
    <source>
        <tissue evidence="6">Roots</tissue>
    </source>
</reference>
<feature type="domain" description="Bifunctional inhibitor/plant lipid transfer protein/seed storage helical" evidence="5">
    <location>
        <begin position="34"/>
        <end position="118"/>
    </location>
</feature>
<evidence type="ECO:0000259" key="5">
    <source>
        <dbReference type="SMART" id="SM00499"/>
    </source>
</evidence>
<feature type="chain" id="PRO_5042871961" description="Non-specific lipid-transfer protein" evidence="4">
    <location>
        <begin position="31"/>
        <end position="249"/>
    </location>
</feature>
<keyword evidence="2" id="KW-0446">Lipid-binding</keyword>
<dbReference type="SMART" id="SM00499">
    <property type="entry name" value="AAI"/>
    <property type="match status" value="1"/>
</dbReference>
<dbReference type="Pfam" id="PF00234">
    <property type="entry name" value="Tryp_alpha_amyl"/>
    <property type="match status" value="1"/>
</dbReference>
<keyword evidence="2" id="KW-0813">Transport</keyword>
<comment type="function">
    <text evidence="2">Plant non-specific lipid-transfer proteins transfer phospholipids as well as galactolipids across membranes. May play a role in wax or cutin deposition in the cell walls of expanding epidermal cells and certain secretory tissues.</text>
</comment>
<accession>A0AAN7GTG6</accession>
<gene>
    <name evidence="6" type="ORF">SAY87_010011</name>
</gene>
<dbReference type="InterPro" id="IPR036312">
    <property type="entry name" value="Bifun_inhib/LTP/seed_sf"/>
</dbReference>
<organism evidence="6 7">
    <name type="scientific">Trapa incisa</name>
    <dbReference type="NCBI Taxonomy" id="236973"/>
    <lineage>
        <taxon>Eukaryota</taxon>
        <taxon>Viridiplantae</taxon>
        <taxon>Streptophyta</taxon>
        <taxon>Embryophyta</taxon>
        <taxon>Tracheophyta</taxon>
        <taxon>Spermatophyta</taxon>
        <taxon>Magnoliopsida</taxon>
        <taxon>eudicotyledons</taxon>
        <taxon>Gunneridae</taxon>
        <taxon>Pentapetalae</taxon>
        <taxon>rosids</taxon>
        <taxon>malvids</taxon>
        <taxon>Myrtales</taxon>
        <taxon>Lythraceae</taxon>
        <taxon>Trapa</taxon>
    </lineage>
</organism>
<feature type="compositionally biased region" description="Basic and acidic residues" evidence="3">
    <location>
        <begin position="136"/>
        <end position="153"/>
    </location>
</feature>
<evidence type="ECO:0000256" key="2">
    <source>
        <dbReference type="RuleBase" id="RU000628"/>
    </source>
</evidence>
<name>A0AAN7GTG6_9MYRT</name>
<keyword evidence="4" id="KW-0732">Signal</keyword>
<evidence type="ECO:0000256" key="1">
    <source>
        <dbReference type="ARBA" id="ARBA00009748"/>
    </source>
</evidence>
<evidence type="ECO:0000313" key="6">
    <source>
        <dbReference type="EMBL" id="KAK4743699.1"/>
    </source>
</evidence>
<comment type="similarity">
    <text evidence="1 2">Belongs to the plant LTP family.</text>
</comment>
<dbReference type="InterPro" id="IPR000528">
    <property type="entry name" value="Plant_nsLTP"/>
</dbReference>
<dbReference type="GO" id="GO:0008289">
    <property type="term" value="F:lipid binding"/>
    <property type="evidence" value="ECO:0007669"/>
    <property type="project" value="UniProtKB-KW"/>
</dbReference>
<dbReference type="CDD" id="cd01960">
    <property type="entry name" value="nsLTP1"/>
    <property type="match status" value="1"/>
</dbReference>
<feature type="signal peptide" evidence="4">
    <location>
        <begin position="1"/>
        <end position="30"/>
    </location>
</feature>
<dbReference type="GO" id="GO:0006869">
    <property type="term" value="P:lipid transport"/>
    <property type="evidence" value="ECO:0007669"/>
    <property type="project" value="InterPro"/>
</dbReference>
<evidence type="ECO:0000256" key="4">
    <source>
        <dbReference type="SAM" id="SignalP"/>
    </source>
</evidence>
<dbReference type="PANTHER" id="PTHR33076">
    <property type="entry name" value="NON-SPECIFIC LIPID-TRANSFER PROTEIN 2-RELATED"/>
    <property type="match status" value="1"/>
</dbReference>
<sequence length="249" mass="26933">MDQTRSAPGKLLAVAAVLFLLLLLAPVSESAISCSDVLKDLRPCVNYLRSGTGKPPAACCAGASSLARSATTPADKRAACSCIKSAAQQINPNARLAQDLPGNCGITLPVAVSPNVDCSKNGFSDSAQSAASLLPDRTHSDSTRRSNGAKRREISFAEERRQWRLSLSHHRARFSSPEQLEKSMRSLCDHRCLTDSLTRATVAVRRSMFILTGNGTEEEEKKRRRAEEDLVLFALLQPSFLLISASFTT</sequence>
<feature type="region of interest" description="Disordered" evidence="3">
    <location>
        <begin position="130"/>
        <end position="153"/>
    </location>
</feature>
<evidence type="ECO:0000256" key="3">
    <source>
        <dbReference type="SAM" id="MobiDB-lite"/>
    </source>
</evidence>
<protein>
    <recommendedName>
        <fullName evidence="2">Non-specific lipid-transfer protein</fullName>
    </recommendedName>
</protein>
<evidence type="ECO:0000313" key="7">
    <source>
        <dbReference type="Proteomes" id="UP001345219"/>
    </source>
</evidence>
<dbReference type="PRINTS" id="PR00382">
    <property type="entry name" value="LIPIDTRNSFER"/>
</dbReference>
<dbReference type="SUPFAM" id="SSF47699">
    <property type="entry name" value="Bifunctional inhibitor/lipid-transfer protein/seed storage 2S albumin"/>
    <property type="match status" value="1"/>
</dbReference>
<dbReference type="Gene3D" id="1.10.110.10">
    <property type="entry name" value="Plant lipid-transfer and hydrophobic proteins"/>
    <property type="match status" value="1"/>
</dbReference>
<dbReference type="AlphaFoldDB" id="A0AAN7GTG6"/>